<keyword evidence="8" id="KW-0492">Microsome</keyword>
<evidence type="ECO:0000256" key="8">
    <source>
        <dbReference type="ARBA" id="ARBA00022848"/>
    </source>
</evidence>
<evidence type="ECO:0000256" key="1">
    <source>
        <dbReference type="ARBA" id="ARBA00001971"/>
    </source>
</evidence>
<comment type="caution">
    <text evidence="14">The sequence shown here is derived from an EMBL/GenBank/DDBJ whole genome shotgun (WGS) entry which is preliminary data.</text>
</comment>
<evidence type="ECO:0000256" key="7">
    <source>
        <dbReference type="ARBA" id="ARBA00022824"/>
    </source>
</evidence>
<accession>A0AAV4UGN8</accession>
<dbReference type="PANTHER" id="PTHR24292">
    <property type="entry name" value="CYTOCHROME P450"/>
    <property type="match status" value="1"/>
</dbReference>
<evidence type="ECO:0000313" key="15">
    <source>
        <dbReference type="Proteomes" id="UP001054837"/>
    </source>
</evidence>
<keyword evidence="7" id="KW-0256">Endoplasmic reticulum</keyword>
<dbReference type="GO" id="GO:0004497">
    <property type="term" value="F:monooxygenase activity"/>
    <property type="evidence" value="ECO:0007669"/>
    <property type="project" value="UniProtKB-KW"/>
</dbReference>
<evidence type="ECO:0000256" key="11">
    <source>
        <dbReference type="ARBA" id="ARBA00023033"/>
    </source>
</evidence>
<dbReference type="GO" id="GO:0020037">
    <property type="term" value="F:heme binding"/>
    <property type="evidence" value="ECO:0007669"/>
    <property type="project" value="InterPro"/>
</dbReference>
<evidence type="ECO:0000256" key="3">
    <source>
        <dbReference type="ARBA" id="ARBA00004406"/>
    </source>
</evidence>
<feature type="non-terminal residue" evidence="14">
    <location>
        <position position="82"/>
    </location>
</feature>
<keyword evidence="12 13" id="KW-0472">Membrane</keyword>
<keyword evidence="5" id="KW-0349">Heme</keyword>
<keyword evidence="13" id="KW-0812">Transmembrane</keyword>
<keyword evidence="15" id="KW-1185">Reference proteome</keyword>
<evidence type="ECO:0000256" key="2">
    <source>
        <dbReference type="ARBA" id="ARBA00004174"/>
    </source>
</evidence>
<dbReference type="Proteomes" id="UP001054837">
    <property type="component" value="Unassembled WGS sequence"/>
</dbReference>
<comment type="cofactor">
    <cofactor evidence="1">
        <name>heme</name>
        <dbReference type="ChEBI" id="CHEBI:30413"/>
    </cofactor>
</comment>
<evidence type="ECO:0000256" key="5">
    <source>
        <dbReference type="ARBA" id="ARBA00022617"/>
    </source>
</evidence>
<keyword evidence="6" id="KW-0479">Metal-binding</keyword>
<sequence>MTDADILDNSVLFFLAAYETTSTALAFTTHFLIHYPEAQEKIRKEVQQLLENEGELDYYSVNKLQYLDQVLQESLRLYPPIY</sequence>
<dbReference type="PANTHER" id="PTHR24292:SF102">
    <property type="entry name" value="CYTOCHROME P450 FAMILY-RELATED"/>
    <property type="match status" value="1"/>
</dbReference>
<dbReference type="AlphaFoldDB" id="A0AAV4UGN8"/>
<dbReference type="InterPro" id="IPR050476">
    <property type="entry name" value="Insect_CytP450_Detox"/>
</dbReference>
<name>A0AAV4UGN8_9ARAC</name>
<feature type="transmembrane region" description="Helical" evidence="13">
    <location>
        <begin position="12"/>
        <end position="33"/>
    </location>
</feature>
<keyword evidence="9" id="KW-0560">Oxidoreductase</keyword>
<dbReference type="Pfam" id="PF00067">
    <property type="entry name" value="p450"/>
    <property type="match status" value="1"/>
</dbReference>
<evidence type="ECO:0000256" key="10">
    <source>
        <dbReference type="ARBA" id="ARBA00023004"/>
    </source>
</evidence>
<evidence type="ECO:0000313" key="14">
    <source>
        <dbReference type="EMBL" id="GIY56907.1"/>
    </source>
</evidence>
<reference evidence="14 15" key="1">
    <citation type="submission" date="2021-06" db="EMBL/GenBank/DDBJ databases">
        <title>Caerostris darwini draft genome.</title>
        <authorList>
            <person name="Kono N."/>
            <person name="Arakawa K."/>
        </authorList>
    </citation>
    <scope>NUCLEOTIDE SEQUENCE [LARGE SCALE GENOMIC DNA]</scope>
</reference>
<keyword evidence="13" id="KW-1133">Transmembrane helix</keyword>
<dbReference type="GO" id="GO:0005789">
    <property type="term" value="C:endoplasmic reticulum membrane"/>
    <property type="evidence" value="ECO:0007669"/>
    <property type="project" value="UniProtKB-SubCell"/>
</dbReference>
<evidence type="ECO:0000256" key="6">
    <source>
        <dbReference type="ARBA" id="ARBA00022723"/>
    </source>
</evidence>
<organism evidence="14 15">
    <name type="scientific">Caerostris darwini</name>
    <dbReference type="NCBI Taxonomy" id="1538125"/>
    <lineage>
        <taxon>Eukaryota</taxon>
        <taxon>Metazoa</taxon>
        <taxon>Ecdysozoa</taxon>
        <taxon>Arthropoda</taxon>
        <taxon>Chelicerata</taxon>
        <taxon>Arachnida</taxon>
        <taxon>Araneae</taxon>
        <taxon>Araneomorphae</taxon>
        <taxon>Entelegynae</taxon>
        <taxon>Araneoidea</taxon>
        <taxon>Araneidae</taxon>
        <taxon>Caerostris</taxon>
    </lineage>
</organism>
<dbReference type="InterPro" id="IPR002401">
    <property type="entry name" value="Cyt_P450_E_grp-I"/>
</dbReference>
<evidence type="ECO:0000256" key="13">
    <source>
        <dbReference type="SAM" id="Phobius"/>
    </source>
</evidence>
<dbReference type="InterPro" id="IPR001128">
    <property type="entry name" value="Cyt_P450"/>
</dbReference>
<evidence type="ECO:0000256" key="4">
    <source>
        <dbReference type="ARBA" id="ARBA00010617"/>
    </source>
</evidence>
<evidence type="ECO:0000256" key="12">
    <source>
        <dbReference type="ARBA" id="ARBA00023136"/>
    </source>
</evidence>
<comment type="subcellular location">
    <subcellularLocation>
        <location evidence="3">Endoplasmic reticulum membrane</location>
        <topology evidence="3">Peripheral membrane protein</topology>
    </subcellularLocation>
    <subcellularLocation>
        <location evidence="2">Microsome membrane</location>
        <topology evidence="2">Peripheral membrane protein</topology>
    </subcellularLocation>
</comment>
<evidence type="ECO:0000256" key="9">
    <source>
        <dbReference type="ARBA" id="ARBA00023002"/>
    </source>
</evidence>
<keyword evidence="11" id="KW-0503">Monooxygenase</keyword>
<comment type="similarity">
    <text evidence="4">Belongs to the cytochrome P450 family.</text>
</comment>
<keyword evidence="10" id="KW-0408">Iron</keyword>
<gene>
    <name evidence="14" type="primary">CYP3A28_0</name>
    <name evidence="14" type="ORF">CDAR_451621</name>
</gene>
<dbReference type="SUPFAM" id="SSF48264">
    <property type="entry name" value="Cytochrome P450"/>
    <property type="match status" value="1"/>
</dbReference>
<protein>
    <submittedName>
        <fullName evidence="14">Cytochrome P450 3A28</fullName>
    </submittedName>
</protein>
<dbReference type="EMBL" id="BPLQ01011240">
    <property type="protein sequence ID" value="GIY56907.1"/>
    <property type="molecule type" value="Genomic_DNA"/>
</dbReference>
<dbReference type="GO" id="GO:0016705">
    <property type="term" value="F:oxidoreductase activity, acting on paired donors, with incorporation or reduction of molecular oxygen"/>
    <property type="evidence" value="ECO:0007669"/>
    <property type="project" value="InterPro"/>
</dbReference>
<proteinExistence type="inferred from homology"/>
<dbReference type="PRINTS" id="PR00463">
    <property type="entry name" value="EP450I"/>
</dbReference>
<dbReference type="GO" id="GO:0005506">
    <property type="term" value="F:iron ion binding"/>
    <property type="evidence" value="ECO:0007669"/>
    <property type="project" value="InterPro"/>
</dbReference>
<dbReference type="Gene3D" id="1.10.630.10">
    <property type="entry name" value="Cytochrome P450"/>
    <property type="match status" value="1"/>
</dbReference>
<dbReference type="InterPro" id="IPR036396">
    <property type="entry name" value="Cyt_P450_sf"/>
</dbReference>